<dbReference type="InterPro" id="IPR019825">
    <property type="entry name" value="Lectin_legB_Mn/Ca_BS"/>
</dbReference>
<dbReference type="Gene3D" id="1.10.510.10">
    <property type="entry name" value="Transferase(Phosphotransferase) domain 1"/>
    <property type="match status" value="1"/>
</dbReference>
<dbReference type="InterPro" id="IPR004146">
    <property type="entry name" value="DC1"/>
</dbReference>
<dbReference type="InterPro" id="IPR046349">
    <property type="entry name" value="C1-like_sf"/>
</dbReference>
<dbReference type="InterPro" id="IPR001245">
    <property type="entry name" value="Ser-Thr/Tyr_kinase_cat_dom"/>
</dbReference>
<keyword evidence="8" id="KW-0808">Transferase</keyword>
<dbReference type="SUPFAM" id="SSF49899">
    <property type="entry name" value="Concanavalin A-like lectins/glucanases"/>
    <property type="match status" value="1"/>
</dbReference>
<evidence type="ECO:0000256" key="1">
    <source>
        <dbReference type="ARBA" id="ARBA00004251"/>
    </source>
</evidence>
<dbReference type="Gene3D" id="2.60.120.200">
    <property type="match status" value="1"/>
</dbReference>
<dbReference type="GO" id="GO:0004674">
    <property type="term" value="F:protein serine/threonine kinase activity"/>
    <property type="evidence" value="ECO:0007669"/>
    <property type="project" value="UniProtKB-KW"/>
</dbReference>
<keyword evidence="20" id="KW-0675">Receptor</keyword>
<dbReference type="InterPro" id="IPR013320">
    <property type="entry name" value="ConA-like_dom_sf"/>
</dbReference>
<dbReference type="SMART" id="SM00220">
    <property type="entry name" value="S_TKc"/>
    <property type="match status" value="1"/>
</dbReference>
<evidence type="ECO:0000259" key="26">
    <source>
        <dbReference type="PROSITE" id="PS50081"/>
    </source>
</evidence>
<accession>A0A498JPI8</accession>
<dbReference type="GO" id="GO:0006952">
    <property type="term" value="P:defense response"/>
    <property type="evidence" value="ECO:0007669"/>
    <property type="project" value="UniProtKB-ARBA"/>
</dbReference>
<evidence type="ECO:0000259" key="25">
    <source>
        <dbReference type="PROSITE" id="PS50011"/>
    </source>
</evidence>
<dbReference type="Pfam" id="PF03107">
    <property type="entry name" value="C1_2"/>
    <property type="match status" value="2"/>
</dbReference>
<comment type="subcellular location">
    <subcellularLocation>
        <location evidence="1">Cell membrane</location>
        <topology evidence="1">Single-pass type I membrane protein</topology>
    </subcellularLocation>
</comment>
<evidence type="ECO:0000256" key="22">
    <source>
        <dbReference type="PROSITE-ProRule" id="PRU10141"/>
    </source>
</evidence>
<dbReference type="SUPFAM" id="SSF56112">
    <property type="entry name" value="Protein kinase-like (PK-like)"/>
    <property type="match status" value="1"/>
</dbReference>
<keyword evidence="9 24" id="KW-0812">Transmembrane</keyword>
<keyword evidence="6" id="KW-1003">Cell membrane</keyword>
<evidence type="ECO:0000256" key="21">
    <source>
        <dbReference type="ARBA" id="ARBA00023180"/>
    </source>
</evidence>
<keyword evidence="11" id="KW-0732">Signal</keyword>
<proteinExistence type="inferred from homology"/>
<feature type="domain" description="Protein kinase" evidence="25">
    <location>
        <begin position="580"/>
        <end position="850"/>
    </location>
</feature>
<dbReference type="PROSITE" id="PS50011">
    <property type="entry name" value="PROTEIN_KINASE_DOM"/>
    <property type="match status" value="1"/>
</dbReference>
<dbReference type="GO" id="GO:0005886">
    <property type="term" value="C:plasma membrane"/>
    <property type="evidence" value="ECO:0007669"/>
    <property type="project" value="UniProtKB-SubCell"/>
</dbReference>
<keyword evidence="10" id="KW-0479">Metal-binding</keyword>
<keyword evidence="21" id="KW-0325">Glycoprotein</keyword>
<dbReference type="Pfam" id="PF00139">
    <property type="entry name" value="Lectin_legB"/>
    <property type="match status" value="1"/>
</dbReference>
<evidence type="ECO:0000256" key="3">
    <source>
        <dbReference type="ARBA" id="ARBA00008536"/>
    </source>
</evidence>
<dbReference type="InterPro" id="IPR017441">
    <property type="entry name" value="Protein_kinase_ATP_BS"/>
</dbReference>
<feature type="transmembrane region" description="Helical" evidence="24">
    <location>
        <begin position="514"/>
        <end position="538"/>
    </location>
</feature>
<comment type="caution">
    <text evidence="27">The sequence shown here is derived from an EMBL/GenBank/DDBJ whole genome shotgun (WGS) entry which is preliminary data.</text>
</comment>
<evidence type="ECO:0000256" key="23">
    <source>
        <dbReference type="SAM" id="MobiDB-lite"/>
    </source>
</evidence>
<evidence type="ECO:0000256" key="14">
    <source>
        <dbReference type="ARBA" id="ARBA00022741"/>
    </source>
</evidence>
<dbReference type="PROSITE" id="PS50081">
    <property type="entry name" value="ZF_DAG_PE_2"/>
    <property type="match status" value="1"/>
</dbReference>
<evidence type="ECO:0000256" key="7">
    <source>
        <dbReference type="ARBA" id="ARBA00022527"/>
    </source>
</evidence>
<keyword evidence="7" id="KW-0723">Serine/threonine-protein kinase</keyword>
<dbReference type="PANTHER" id="PTHR27007">
    <property type="match status" value="1"/>
</dbReference>
<keyword evidence="19 24" id="KW-0472">Membrane</keyword>
<dbReference type="GO" id="GO:0030246">
    <property type="term" value="F:carbohydrate binding"/>
    <property type="evidence" value="ECO:0007669"/>
    <property type="project" value="UniProtKB-KW"/>
</dbReference>
<evidence type="ECO:0000256" key="10">
    <source>
        <dbReference type="ARBA" id="ARBA00022723"/>
    </source>
</evidence>
<dbReference type="PROSITE" id="PS00307">
    <property type="entry name" value="LECTIN_LEGUME_BETA"/>
    <property type="match status" value="1"/>
</dbReference>
<evidence type="ECO:0000256" key="13">
    <source>
        <dbReference type="ARBA" id="ARBA00022737"/>
    </source>
</evidence>
<comment type="similarity">
    <text evidence="2">Belongs to the leguminous lectin family.</text>
</comment>
<dbReference type="GO" id="GO:0005524">
    <property type="term" value="F:ATP binding"/>
    <property type="evidence" value="ECO:0007669"/>
    <property type="project" value="UniProtKB-UniRule"/>
</dbReference>
<dbReference type="EC" id="2.7.11.1" evidence="5"/>
<feature type="region of interest" description="Disordered" evidence="23">
    <location>
        <begin position="287"/>
        <end position="306"/>
    </location>
</feature>
<evidence type="ECO:0000256" key="19">
    <source>
        <dbReference type="ARBA" id="ARBA00023136"/>
    </source>
</evidence>
<name>A0A498JPI8_MALDO</name>
<dbReference type="SUPFAM" id="SSF57889">
    <property type="entry name" value="Cysteine-rich domain"/>
    <property type="match status" value="1"/>
</dbReference>
<evidence type="ECO:0000256" key="24">
    <source>
        <dbReference type="SAM" id="Phobius"/>
    </source>
</evidence>
<evidence type="ECO:0000256" key="15">
    <source>
        <dbReference type="ARBA" id="ARBA00022777"/>
    </source>
</evidence>
<keyword evidence="16" id="KW-0862">Zinc</keyword>
<reference evidence="27 28" key="1">
    <citation type="submission" date="2018-10" db="EMBL/GenBank/DDBJ databases">
        <title>A high-quality apple genome assembly.</title>
        <authorList>
            <person name="Hu J."/>
        </authorList>
    </citation>
    <scope>NUCLEOTIDE SEQUENCE [LARGE SCALE GENOMIC DNA]</scope>
    <source>
        <strain evidence="28">cv. HFTH1</strain>
        <tissue evidence="27">Young leaf</tissue>
    </source>
</reference>
<dbReference type="PROSITE" id="PS00107">
    <property type="entry name" value="PROTEIN_KINASE_ATP"/>
    <property type="match status" value="1"/>
</dbReference>
<evidence type="ECO:0000256" key="20">
    <source>
        <dbReference type="ARBA" id="ARBA00023170"/>
    </source>
</evidence>
<keyword evidence="17 22" id="KW-0067">ATP-binding</keyword>
<dbReference type="CDD" id="cd06899">
    <property type="entry name" value="lectin_legume_LecRK_Arcelin_ConA"/>
    <property type="match status" value="1"/>
</dbReference>
<gene>
    <name evidence="27" type="ORF">DVH24_010184</name>
</gene>
<evidence type="ECO:0000256" key="9">
    <source>
        <dbReference type="ARBA" id="ARBA00022692"/>
    </source>
</evidence>
<feature type="domain" description="Phorbol-ester/DAG-type" evidence="26">
    <location>
        <begin position="14"/>
        <end position="68"/>
    </location>
</feature>
<evidence type="ECO:0000256" key="18">
    <source>
        <dbReference type="ARBA" id="ARBA00022989"/>
    </source>
</evidence>
<dbReference type="InterPro" id="IPR050528">
    <property type="entry name" value="L-type_Lectin-RKs"/>
</dbReference>
<keyword evidence="18 24" id="KW-1133">Transmembrane helix</keyword>
<evidence type="ECO:0000256" key="4">
    <source>
        <dbReference type="ARBA" id="ARBA00010217"/>
    </source>
</evidence>
<dbReference type="InterPro" id="IPR001220">
    <property type="entry name" value="Legume_lectin_dom"/>
</dbReference>
<sequence>MKIDKEISHPIHLKHKLKIEYTEIPFHCDGCKEAGIGLKYKCQQCEFDLHKACAVASPTITHPFYNKCEFQFLYSPPGAARRVCDACRKDVLGFVYHCRRCGFDLHPCCANLPQVLDDGERNFYLYLKLSSACHQCGGKGHGWCYRSECKTYNLHVSCVKELLVESWQAKYLNVDKNKVREMQTRIPSLKGTLKSHHGGGRGGKVRKCCEIAGGAVRVIVSAILGDPTALIGAAVGVASFAIMLHYAAIGAAAAEGAKPKDFPFLIFDEKTDQNTFHFTQHSSIDKGALQLTPDSENPQDSKENKSGRIMYQRPYRLWLSDIVVASFNSTFLINVYREKDWDAGEGLAFLIASDIHVPEQSQGQWLGLTNSSTDGKATNHFVAVEFDTEKQDFDPDDNHIGLNINSVKSNKTVSLKPLGIEISPETPTNYSVWVDYNGRSKVLEVYMAKDSLTNPATKPQTPLLRETINLREYLKKESYFGFAGSTGTSAVQLNCVLKWDLKVEEFHPRKDLTWLKIAVGVGVPVTSLLLVSAVWLGVGYSNKRKRTRIEESNVLGKLKRLPGMPREFKYKELKEATNNFHESMRLGQGGFGIVYRGSLRDKDHANTNSSAEIAVKKFSRDNIKGKDDFMAELTIIHRLRHKHLVRLVGWCYEKGKLLLVYDFMPNGSVDKHLYEASSQNTLNWKHRCKILAGVASALHYLQNEYDQKVVHRDLKASNIMLDSDFNARLGDFGLARALDQERNSYAELELAGVPGTMGYVAPECFHTGKATPESDVFGFGAVVLEIVCGRSPGIKILHEHQQYSLVDWVWMLHREGRIEEAVDERLKNDYVFDEAIKLLLLGLACSHPIASERPQTQAVCQIISGTMPAPSVPPFKPAFMWSSMATAYSSTETVSTLSNIILSSITVSSSITEEH</sequence>
<dbReference type="EMBL" id="RDQH01000331">
    <property type="protein sequence ID" value="RXH97859.1"/>
    <property type="molecule type" value="Genomic_DNA"/>
</dbReference>
<dbReference type="GO" id="GO:0051707">
    <property type="term" value="P:response to other organism"/>
    <property type="evidence" value="ECO:0007669"/>
    <property type="project" value="UniProtKB-ARBA"/>
</dbReference>
<dbReference type="Gene3D" id="3.30.200.20">
    <property type="entry name" value="Phosphorylase Kinase, domain 1"/>
    <property type="match status" value="1"/>
</dbReference>
<evidence type="ECO:0000256" key="17">
    <source>
        <dbReference type="ARBA" id="ARBA00022840"/>
    </source>
</evidence>
<dbReference type="AlphaFoldDB" id="A0A498JPI8"/>
<evidence type="ECO:0000256" key="11">
    <source>
        <dbReference type="ARBA" id="ARBA00022729"/>
    </source>
</evidence>
<evidence type="ECO:0000313" key="27">
    <source>
        <dbReference type="EMBL" id="RXH97859.1"/>
    </source>
</evidence>
<evidence type="ECO:0000256" key="12">
    <source>
        <dbReference type="ARBA" id="ARBA00022734"/>
    </source>
</evidence>
<dbReference type="Pfam" id="PF07714">
    <property type="entry name" value="PK_Tyr_Ser-Thr"/>
    <property type="match status" value="1"/>
</dbReference>
<comment type="similarity">
    <text evidence="3">In the N-terminal section; belongs to the leguminous lectin family.</text>
</comment>
<dbReference type="InterPro" id="IPR008271">
    <property type="entry name" value="Ser/Thr_kinase_AS"/>
</dbReference>
<dbReference type="Proteomes" id="UP000290289">
    <property type="component" value="Chromosome 5"/>
</dbReference>
<dbReference type="GO" id="GO:0046872">
    <property type="term" value="F:metal ion binding"/>
    <property type="evidence" value="ECO:0007669"/>
    <property type="project" value="UniProtKB-KW"/>
</dbReference>
<evidence type="ECO:0000256" key="2">
    <source>
        <dbReference type="ARBA" id="ARBA00007606"/>
    </source>
</evidence>
<evidence type="ECO:0000256" key="8">
    <source>
        <dbReference type="ARBA" id="ARBA00022679"/>
    </source>
</evidence>
<keyword evidence="14 22" id="KW-0547">Nucleotide-binding</keyword>
<dbReference type="FunFam" id="3.30.200.20:FF:000320">
    <property type="entry name" value="probable L-type lectin-domain containing receptor kinase S.5"/>
    <property type="match status" value="1"/>
</dbReference>
<dbReference type="PROSITE" id="PS00108">
    <property type="entry name" value="PROTEIN_KINASE_ST"/>
    <property type="match status" value="1"/>
</dbReference>
<feature type="binding site" evidence="22">
    <location>
        <position position="617"/>
    </location>
    <ligand>
        <name>ATP</name>
        <dbReference type="ChEBI" id="CHEBI:30616"/>
    </ligand>
</feature>
<keyword evidence="15" id="KW-0418">Kinase</keyword>
<protein>
    <recommendedName>
        <fullName evidence="5">non-specific serine/threonine protein kinase</fullName>
        <ecNumber evidence="5">2.7.11.1</ecNumber>
    </recommendedName>
</protein>
<evidence type="ECO:0000256" key="16">
    <source>
        <dbReference type="ARBA" id="ARBA00022833"/>
    </source>
</evidence>
<dbReference type="InterPro" id="IPR002219">
    <property type="entry name" value="PKC_DAG/PE"/>
</dbReference>
<organism evidence="27 28">
    <name type="scientific">Malus domestica</name>
    <name type="common">Apple</name>
    <name type="synonym">Pyrus malus</name>
    <dbReference type="NCBI Taxonomy" id="3750"/>
    <lineage>
        <taxon>Eukaryota</taxon>
        <taxon>Viridiplantae</taxon>
        <taxon>Streptophyta</taxon>
        <taxon>Embryophyta</taxon>
        <taxon>Tracheophyta</taxon>
        <taxon>Spermatophyta</taxon>
        <taxon>Magnoliopsida</taxon>
        <taxon>eudicotyledons</taxon>
        <taxon>Gunneridae</taxon>
        <taxon>Pentapetalae</taxon>
        <taxon>rosids</taxon>
        <taxon>fabids</taxon>
        <taxon>Rosales</taxon>
        <taxon>Rosaceae</taxon>
        <taxon>Amygdaloideae</taxon>
        <taxon>Maleae</taxon>
        <taxon>Malus</taxon>
    </lineage>
</organism>
<dbReference type="InterPro" id="IPR000719">
    <property type="entry name" value="Prot_kinase_dom"/>
</dbReference>
<evidence type="ECO:0000256" key="5">
    <source>
        <dbReference type="ARBA" id="ARBA00012513"/>
    </source>
</evidence>
<comment type="similarity">
    <text evidence="4">In the C-terminal section; belongs to the protein kinase superfamily. Ser/Thr protein kinase family.</text>
</comment>
<dbReference type="InterPro" id="IPR011009">
    <property type="entry name" value="Kinase-like_dom_sf"/>
</dbReference>
<dbReference type="FunFam" id="1.10.510.10:FF:000444">
    <property type="entry name" value="probable L-type lectin-domain containing receptor kinase S.5"/>
    <property type="match status" value="1"/>
</dbReference>
<evidence type="ECO:0000313" key="28">
    <source>
        <dbReference type="Proteomes" id="UP000290289"/>
    </source>
</evidence>
<keyword evidence="12" id="KW-0430">Lectin</keyword>
<keyword evidence="28" id="KW-1185">Reference proteome</keyword>
<keyword evidence="13" id="KW-0677">Repeat</keyword>
<evidence type="ECO:0000256" key="6">
    <source>
        <dbReference type="ARBA" id="ARBA00022475"/>
    </source>
</evidence>